<keyword evidence="8" id="KW-0862">Zinc</keyword>
<evidence type="ECO:0000256" key="3">
    <source>
        <dbReference type="ARBA" id="ARBA00022679"/>
    </source>
</evidence>
<dbReference type="PROSITE" id="PS00518">
    <property type="entry name" value="ZF_RING_1"/>
    <property type="match status" value="1"/>
</dbReference>
<dbReference type="CDD" id="cd22584">
    <property type="entry name" value="Rcat_RBR_unk"/>
    <property type="match status" value="1"/>
</dbReference>
<sequence>MSESSYFWWQTLPDMWEMISLELQLKMHQNQRKNGPKGTAPSYWELELEKRKQELDMKICRRGTGRVFAAGMEQTRVAFRPDQRHIQRTGLRFSERTSRTITPLSLASRYPRTTGKTFRTGTKKDTKMPVDGQCAACCESHRHDMVLLPCGHEYCKHCIDQIFRVAISDPTHFPPRCCTQIIPRVTVSRILPAETLSAFEQKQTKLNTPNCTYCHEPSCGAFIPPQKGSSSYTSDVAEYTACGRSTCTTCKASAHVGDCPKDTSLQQLLHAAKENQWQRCYKCRRLVQLAYGCLHITCLCGAHFCYLCGHVWNTCDCDLGGQHRLLD</sequence>
<protein>
    <recommendedName>
        <fullName evidence="2">RBR-type E3 ubiquitin transferase</fullName>
        <ecNumber evidence="2">2.3.2.31</ecNumber>
    </recommendedName>
</protein>
<dbReference type="InterPro" id="IPR002867">
    <property type="entry name" value="IBR_dom"/>
</dbReference>
<dbReference type="GO" id="GO:0016567">
    <property type="term" value="P:protein ubiquitination"/>
    <property type="evidence" value="ECO:0007669"/>
    <property type="project" value="InterPro"/>
</dbReference>
<dbReference type="SMART" id="SM00184">
    <property type="entry name" value="RING"/>
    <property type="match status" value="2"/>
</dbReference>
<dbReference type="GO" id="GO:0061630">
    <property type="term" value="F:ubiquitin protein ligase activity"/>
    <property type="evidence" value="ECO:0007669"/>
    <property type="project" value="UniProtKB-EC"/>
</dbReference>
<evidence type="ECO:0000256" key="7">
    <source>
        <dbReference type="ARBA" id="ARBA00022786"/>
    </source>
</evidence>
<dbReference type="EMBL" id="ML995488">
    <property type="protein sequence ID" value="KAF2140809.1"/>
    <property type="molecule type" value="Genomic_DNA"/>
</dbReference>
<dbReference type="Proteomes" id="UP000799438">
    <property type="component" value="Unassembled WGS sequence"/>
</dbReference>
<dbReference type="InterPro" id="IPR017907">
    <property type="entry name" value="Znf_RING_CS"/>
</dbReference>
<dbReference type="InterPro" id="IPR001841">
    <property type="entry name" value="Znf_RING"/>
</dbReference>
<accession>A0A6A6B9B4</accession>
<feature type="domain" description="RING-type" evidence="11">
    <location>
        <begin position="130"/>
        <end position="326"/>
    </location>
</feature>
<evidence type="ECO:0000256" key="9">
    <source>
        <dbReference type="PROSITE-ProRule" id="PRU00175"/>
    </source>
</evidence>
<dbReference type="OrthoDB" id="9977870at2759"/>
<dbReference type="PROSITE" id="PS50089">
    <property type="entry name" value="ZF_RING_2"/>
    <property type="match status" value="1"/>
</dbReference>
<dbReference type="PANTHER" id="PTHR11685">
    <property type="entry name" value="RBR FAMILY RING FINGER AND IBR DOMAIN-CONTAINING"/>
    <property type="match status" value="1"/>
</dbReference>
<dbReference type="InterPro" id="IPR031127">
    <property type="entry name" value="E3_UB_ligase_RBR"/>
</dbReference>
<evidence type="ECO:0000259" key="10">
    <source>
        <dbReference type="PROSITE" id="PS50089"/>
    </source>
</evidence>
<organism evidence="12 13">
    <name type="scientific">Aplosporella prunicola CBS 121167</name>
    <dbReference type="NCBI Taxonomy" id="1176127"/>
    <lineage>
        <taxon>Eukaryota</taxon>
        <taxon>Fungi</taxon>
        <taxon>Dikarya</taxon>
        <taxon>Ascomycota</taxon>
        <taxon>Pezizomycotina</taxon>
        <taxon>Dothideomycetes</taxon>
        <taxon>Dothideomycetes incertae sedis</taxon>
        <taxon>Botryosphaeriales</taxon>
        <taxon>Aplosporellaceae</taxon>
        <taxon>Aplosporella</taxon>
    </lineage>
</organism>
<dbReference type="Gene3D" id="1.20.120.1750">
    <property type="match status" value="1"/>
</dbReference>
<keyword evidence="4" id="KW-0479">Metal-binding</keyword>
<dbReference type="GeneID" id="54303756"/>
<evidence type="ECO:0000256" key="6">
    <source>
        <dbReference type="ARBA" id="ARBA00022771"/>
    </source>
</evidence>
<dbReference type="AlphaFoldDB" id="A0A6A6B9B4"/>
<evidence type="ECO:0000313" key="12">
    <source>
        <dbReference type="EMBL" id="KAF2140809.1"/>
    </source>
</evidence>
<dbReference type="Pfam" id="PF01485">
    <property type="entry name" value="IBR"/>
    <property type="match status" value="1"/>
</dbReference>
<comment type="catalytic activity">
    <reaction evidence="1">
        <text>[E2 ubiquitin-conjugating enzyme]-S-ubiquitinyl-L-cysteine + [acceptor protein]-L-lysine = [E2 ubiquitin-conjugating enzyme]-L-cysteine + [acceptor protein]-N(6)-ubiquitinyl-L-lysine.</text>
        <dbReference type="EC" id="2.3.2.31"/>
    </reaction>
</comment>
<evidence type="ECO:0000313" key="13">
    <source>
        <dbReference type="Proteomes" id="UP000799438"/>
    </source>
</evidence>
<keyword evidence="13" id="KW-1185">Reference proteome</keyword>
<name>A0A6A6B9B4_9PEZI</name>
<proteinExistence type="predicted"/>
<dbReference type="EC" id="2.3.2.31" evidence="2"/>
<evidence type="ECO:0000256" key="2">
    <source>
        <dbReference type="ARBA" id="ARBA00012251"/>
    </source>
</evidence>
<keyword evidence="3" id="KW-0808">Transferase</keyword>
<dbReference type="Gene3D" id="3.30.40.10">
    <property type="entry name" value="Zinc/RING finger domain, C3HC4 (zinc finger)"/>
    <property type="match status" value="1"/>
</dbReference>
<evidence type="ECO:0000256" key="8">
    <source>
        <dbReference type="ARBA" id="ARBA00022833"/>
    </source>
</evidence>
<dbReference type="SUPFAM" id="SSF57850">
    <property type="entry name" value="RING/U-box"/>
    <property type="match status" value="2"/>
</dbReference>
<keyword evidence="5" id="KW-0677">Repeat</keyword>
<evidence type="ECO:0000256" key="1">
    <source>
        <dbReference type="ARBA" id="ARBA00001798"/>
    </source>
</evidence>
<keyword evidence="7" id="KW-0833">Ubl conjugation pathway</keyword>
<dbReference type="GO" id="GO:0008270">
    <property type="term" value="F:zinc ion binding"/>
    <property type="evidence" value="ECO:0007669"/>
    <property type="project" value="UniProtKB-KW"/>
</dbReference>
<reference evidence="12" key="1">
    <citation type="journal article" date="2020" name="Stud. Mycol.">
        <title>101 Dothideomycetes genomes: a test case for predicting lifestyles and emergence of pathogens.</title>
        <authorList>
            <person name="Haridas S."/>
            <person name="Albert R."/>
            <person name="Binder M."/>
            <person name="Bloem J."/>
            <person name="Labutti K."/>
            <person name="Salamov A."/>
            <person name="Andreopoulos B."/>
            <person name="Baker S."/>
            <person name="Barry K."/>
            <person name="Bills G."/>
            <person name="Bluhm B."/>
            <person name="Cannon C."/>
            <person name="Castanera R."/>
            <person name="Culley D."/>
            <person name="Daum C."/>
            <person name="Ezra D."/>
            <person name="Gonzalez J."/>
            <person name="Henrissat B."/>
            <person name="Kuo A."/>
            <person name="Liang C."/>
            <person name="Lipzen A."/>
            <person name="Lutzoni F."/>
            <person name="Magnuson J."/>
            <person name="Mondo S."/>
            <person name="Nolan M."/>
            <person name="Ohm R."/>
            <person name="Pangilinan J."/>
            <person name="Park H.-J."/>
            <person name="Ramirez L."/>
            <person name="Alfaro M."/>
            <person name="Sun H."/>
            <person name="Tritt A."/>
            <person name="Yoshinaga Y."/>
            <person name="Zwiers L.-H."/>
            <person name="Turgeon B."/>
            <person name="Goodwin S."/>
            <person name="Spatafora J."/>
            <person name="Crous P."/>
            <person name="Grigoriev I."/>
        </authorList>
    </citation>
    <scope>NUCLEOTIDE SEQUENCE</scope>
    <source>
        <strain evidence="12">CBS 121167</strain>
    </source>
</reference>
<dbReference type="InterPro" id="IPR013083">
    <property type="entry name" value="Znf_RING/FYVE/PHD"/>
</dbReference>
<evidence type="ECO:0000256" key="5">
    <source>
        <dbReference type="ARBA" id="ARBA00022737"/>
    </source>
</evidence>
<gene>
    <name evidence="12" type="ORF">K452DRAFT_359264</name>
</gene>
<feature type="domain" description="RING-type" evidence="10">
    <location>
        <begin position="134"/>
        <end position="177"/>
    </location>
</feature>
<dbReference type="InterPro" id="IPR044066">
    <property type="entry name" value="TRIAD_supradom"/>
</dbReference>
<evidence type="ECO:0000256" key="4">
    <source>
        <dbReference type="ARBA" id="ARBA00022723"/>
    </source>
</evidence>
<dbReference type="RefSeq" id="XP_033396522.1">
    <property type="nucleotide sequence ID" value="XM_033546250.1"/>
</dbReference>
<keyword evidence="6 9" id="KW-0863">Zinc-finger</keyword>
<evidence type="ECO:0000259" key="11">
    <source>
        <dbReference type="PROSITE" id="PS51873"/>
    </source>
</evidence>
<dbReference type="PROSITE" id="PS51873">
    <property type="entry name" value="TRIAD"/>
    <property type="match status" value="1"/>
</dbReference>